<dbReference type="GO" id="GO:0016787">
    <property type="term" value="F:hydrolase activity"/>
    <property type="evidence" value="ECO:0007669"/>
    <property type="project" value="UniProtKB-KW"/>
</dbReference>
<dbReference type="EMBL" id="KI912109">
    <property type="protein sequence ID" value="ETS86187.1"/>
    <property type="molecule type" value="Genomic_DNA"/>
</dbReference>
<dbReference type="HOGENOM" id="CLU_006586_10_6_1"/>
<dbReference type="PROSITE" id="PS00122">
    <property type="entry name" value="CARBOXYLESTERASE_B_1"/>
    <property type="match status" value="1"/>
</dbReference>
<dbReference type="Gene3D" id="3.40.50.1820">
    <property type="entry name" value="alpha/beta hydrolase"/>
    <property type="match status" value="1"/>
</dbReference>
<name>W3XL36_PESFW</name>
<dbReference type="InterPro" id="IPR029058">
    <property type="entry name" value="AB_hydrolase_fold"/>
</dbReference>
<dbReference type="eggNOG" id="KOG4389">
    <property type="taxonomic scope" value="Eukaryota"/>
</dbReference>
<dbReference type="SUPFAM" id="SSF53474">
    <property type="entry name" value="alpha/beta-Hydrolases"/>
    <property type="match status" value="1"/>
</dbReference>
<dbReference type="AlphaFoldDB" id="W3XL36"/>
<evidence type="ECO:0000256" key="5">
    <source>
        <dbReference type="SAM" id="Phobius"/>
    </source>
</evidence>
<feature type="region of interest" description="Disordered" evidence="4">
    <location>
        <begin position="1"/>
        <end position="22"/>
    </location>
</feature>
<dbReference type="PANTHER" id="PTHR11559">
    <property type="entry name" value="CARBOXYLESTERASE"/>
    <property type="match status" value="1"/>
</dbReference>
<dbReference type="Pfam" id="PF00135">
    <property type="entry name" value="COesterase"/>
    <property type="match status" value="1"/>
</dbReference>
<dbReference type="InterPro" id="IPR002018">
    <property type="entry name" value="CarbesteraseB"/>
</dbReference>
<organism evidence="7 8">
    <name type="scientific">Pestalotiopsis fici (strain W106-1 / CGMCC3.15140)</name>
    <dbReference type="NCBI Taxonomy" id="1229662"/>
    <lineage>
        <taxon>Eukaryota</taxon>
        <taxon>Fungi</taxon>
        <taxon>Dikarya</taxon>
        <taxon>Ascomycota</taxon>
        <taxon>Pezizomycotina</taxon>
        <taxon>Sordariomycetes</taxon>
        <taxon>Xylariomycetidae</taxon>
        <taxon>Amphisphaeriales</taxon>
        <taxon>Sporocadaceae</taxon>
        <taxon>Pestalotiopsis</taxon>
    </lineage>
</organism>
<dbReference type="InterPro" id="IPR050309">
    <property type="entry name" value="Type-B_Carboxylest/Lipase"/>
</dbReference>
<evidence type="ECO:0000256" key="2">
    <source>
        <dbReference type="ARBA" id="ARBA00022801"/>
    </source>
</evidence>
<reference evidence="8" key="1">
    <citation type="journal article" date="2015" name="BMC Genomics">
        <title>Genomic and transcriptomic analysis of the endophytic fungus Pestalotiopsis fici reveals its lifestyle and high potential for synthesis of natural products.</title>
        <authorList>
            <person name="Wang X."/>
            <person name="Zhang X."/>
            <person name="Liu L."/>
            <person name="Xiang M."/>
            <person name="Wang W."/>
            <person name="Sun X."/>
            <person name="Che Y."/>
            <person name="Guo L."/>
            <person name="Liu G."/>
            <person name="Guo L."/>
            <person name="Wang C."/>
            <person name="Yin W.B."/>
            <person name="Stadler M."/>
            <person name="Zhang X."/>
            <person name="Liu X."/>
        </authorList>
    </citation>
    <scope>NUCLEOTIDE SEQUENCE [LARGE SCALE GENOMIC DNA]</scope>
    <source>
        <strain evidence="8">W106-1 / CGMCC3.15140</strain>
    </source>
</reference>
<dbReference type="RefSeq" id="XP_007826787.1">
    <property type="nucleotide sequence ID" value="XM_007828596.1"/>
</dbReference>
<keyword evidence="8" id="KW-1185">Reference proteome</keyword>
<sequence>MTQEHVYSPLNEDSDAPEKESSESIWQKIVPDKTIVHKWPLAFALFNLILILLWTLIHFDVFSVEKQNDSQLAILENGIYSGRYDTALDQFHFLGMPYALPPLGHLRFRIPQPFDQSWEGVRSATEFGPMCTGYRGKSSWYPHSEDCLTINVMKPANVTTRELLPVAVFIYGGGIHGGGARDDRYNMKMLVAHATQHQMPFIAVSFNYRSSVWGFISNEQMIGTRGANLGFRDQRLALHWVQKNIAAFGGDPKKVTLMGASSGADAVGLHLTAYGGRDDGLFRAAIMQSGSSVVPFSLKGTSAQAAYERLVASASCSDAEDPFECLRHLPFEELNQAYDKDNSSEVTLDMAVQSLPVFDGDIVRSYGTFSLPRFRFTAVPIIIGVTSNEGYDDVVPGLTSWEKLRHYLVSGSLRKYPKGMVERLLSFYPDDLSTEPLEPPILGIDDLRTFKRITQVLGDLSYNAARRLQCGEFSRVATCFSYVYDDFETLRSGNLHEGARHGAELAPVFQNYDGRGYSKSENIFKDRSSAYFEMSRAMGLMWAGFITKLDPNVAFDGTPWPKYNMDNPKNIVFNETGPFWTEQDNERRDATDYIISVSQSVLGK</sequence>
<protein>
    <recommendedName>
        <fullName evidence="3">Carboxylic ester hydrolase</fullName>
        <ecNumber evidence="3">3.1.1.-</ecNumber>
    </recommendedName>
</protein>
<dbReference type="InParanoid" id="W3XL36"/>
<evidence type="ECO:0000313" key="7">
    <source>
        <dbReference type="EMBL" id="ETS86187.1"/>
    </source>
</evidence>
<keyword evidence="5" id="KW-1133">Transmembrane helix</keyword>
<comment type="similarity">
    <text evidence="1 3">Belongs to the type-B carboxylesterase/lipase family.</text>
</comment>
<dbReference type="GeneID" id="19265028"/>
<accession>W3XL36</accession>
<keyword evidence="2 3" id="KW-0378">Hydrolase</keyword>
<evidence type="ECO:0000313" key="8">
    <source>
        <dbReference type="Proteomes" id="UP000030651"/>
    </source>
</evidence>
<dbReference type="ESTHER" id="9pezi-w3xl36">
    <property type="family name" value="Fungal_carboxylesterase_lipase"/>
</dbReference>
<proteinExistence type="inferred from homology"/>
<evidence type="ECO:0000256" key="4">
    <source>
        <dbReference type="SAM" id="MobiDB-lite"/>
    </source>
</evidence>
<dbReference type="KEGG" id="pfy:PFICI_00015"/>
<gene>
    <name evidence="7" type="ORF">PFICI_00015</name>
</gene>
<feature type="domain" description="Carboxylesterase type B" evidence="6">
    <location>
        <begin position="91"/>
        <end position="573"/>
    </location>
</feature>
<keyword evidence="5" id="KW-0812">Transmembrane</keyword>
<evidence type="ECO:0000259" key="6">
    <source>
        <dbReference type="Pfam" id="PF00135"/>
    </source>
</evidence>
<keyword evidence="5" id="KW-0472">Membrane</keyword>
<evidence type="ECO:0000256" key="1">
    <source>
        <dbReference type="ARBA" id="ARBA00005964"/>
    </source>
</evidence>
<dbReference type="InterPro" id="IPR019826">
    <property type="entry name" value="Carboxylesterase_B_AS"/>
</dbReference>
<feature type="transmembrane region" description="Helical" evidence="5">
    <location>
        <begin position="39"/>
        <end position="57"/>
    </location>
</feature>
<evidence type="ECO:0000256" key="3">
    <source>
        <dbReference type="RuleBase" id="RU361235"/>
    </source>
</evidence>
<dbReference type="STRING" id="1229662.W3XL36"/>
<dbReference type="EC" id="3.1.1.-" evidence="3"/>
<dbReference type="OMA" id="TMWAGFI"/>
<dbReference type="OrthoDB" id="408631at2759"/>
<dbReference type="Proteomes" id="UP000030651">
    <property type="component" value="Unassembled WGS sequence"/>
</dbReference>